<dbReference type="Gene3D" id="1.10.510.10">
    <property type="entry name" value="Transferase(Phosphotransferase) domain 1"/>
    <property type="match status" value="1"/>
</dbReference>
<evidence type="ECO:0000256" key="4">
    <source>
        <dbReference type="RuleBase" id="RU000304"/>
    </source>
</evidence>
<name>V2X8C2_MONRO</name>
<comment type="caution">
    <text evidence="6">The sequence shown here is derived from an EMBL/GenBank/DDBJ whole genome shotgun (WGS) entry which is preliminary data.</text>
</comment>
<dbReference type="GO" id="GO:0010506">
    <property type="term" value="P:regulation of autophagy"/>
    <property type="evidence" value="ECO:0007669"/>
    <property type="project" value="InterPro"/>
</dbReference>
<evidence type="ECO:0000256" key="2">
    <source>
        <dbReference type="ARBA" id="ARBA00022840"/>
    </source>
</evidence>
<dbReference type="InterPro" id="IPR000719">
    <property type="entry name" value="Prot_kinase_dom"/>
</dbReference>
<dbReference type="Proteomes" id="UP000017559">
    <property type="component" value="Unassembled WGS sequence"/>
</dbReference>
<reference evidence="6 7" key="1">
    <citation type="journal article" date="2014" name="BMC Genomics">
        <title>Genome and secretome analysis of the hemibiotrophic fungal pathogen, Moniliophthora roreri, which causes frosty pod rot disease of cacao: mechanisms of the biotrophic and necrotrophic phases.</title>
        <authorList>
            <person name="Meinhardt L.W."/>
            <person name="Costa G.G.L."/>
            <person name="Thomazella D.P.T."/>
            <person name="Teixeira P.J.P.L."/>
            <person name="Carazzolle M.F."/>
            <person name="Schuster S.C."/>
            <person name="Carlson J.E."/>
            <person name="Guiltinan M.J."/>
            <person name="Mieczkowski P."/>
            <person name="Farmer A."/>
            <person name="Ramaraj T."/>
            <person name="Crozier J."/>
            <person name="Davis R.E."/>
            <person name="Shao J."/>
            <person name="Melnick R.L."/>
            <person name="Pereira G.A.G."/>
            <person name="Bailey B.A."/>
        </authorList>
    </citation>
    <scope>NUCLEOTIDE SEQUENCE [LARGE SCALE GENOMIC DNA]</scope>
    <source>
        <strain evidence="6 7">MCA 2997</strain>
    </source>
</reference>
<sequence length="413" mass="46249">MPRALYDLPDFENCRLKNGDYHITEYLGSGGYGKVYKALDATSTPVAIKCLRKPKAHSREEEFLAREFSLHQKVSGHPNIVSIHEIIETDNYIFCVLDLCEGGDLHSAIENRIFYTGNDEVIRFVFVQLLDAVQYCHTHGVYHRDLKPENIMLSKDQMQIQLADFGLSTDQDVCFDGVCGSEYHMSPECIGSEKTFIPYHAAQNDVWALGIILFSLLTGLNPWHSASPSDPAYMKYVSGPTAYFRNSCPTLSDGVIRILGQVLSPNPLSRIGISALRLDITNLDTFFTVRNPLEGFEYVDAALSDKALLSQQRARENRIRKRDSTMEGCKTPPNCNCMTFDSDSGIHIAHDNKPLPHAELAKPYTFSLSVDESGWIFNSVSGDTELPIDPDASPLPLIPVDVGWSEEVEWTIF</sequence>
<dbReference type="OrthoDB" id="541276at2759"/>
<dbReference type="FunFam" id="1.10.510.10:FF:000571">
    <property type="entry name" value="Maternal embryonic leucine zipper kinase"/>
    <property type="match status" value="1"/>
</dbReference>
<keyword evidence="2 3" id="KW-0067">ATP-binding</keyword>
<organism evidence="6 7">
    <name type="scientific">Moniliophthora roreri (strain MCA 2997)</name>
    <name type="common">Cocoa frosty pod rot fungus</name>
    <name type="synonym">Crinipellis roreri</name>
    <dbReference type="NCBI Taxonomy" id="1381753"/>
    <lineage>
        <taxon>Eukaryota</taxon>
        <taxon>Fungi</taxon>
        <taxon>Dikarya</taxon>
        <taxon>Basidiomycota</taxon>
        <taxon>Agaricomycotina</taxon>
        <taxon>Agaricomycetes</taxon>
        <taxon>Agaricomycetidae</taxon>
        <taxon>Agaricales</taxon>
        <taxon>Marasmiineae</taxon>
        <taxon>Marasmiaceae</taxon>
        <taxon>Moniliophthora</taxon>
    </lineage>
</organism>
<keyword evidence="6" id="KW-0808">Transferase</keyword>
<dbReference type="SMART" id="SM00220">
    <property type="entry name" value="S_TKc"/>
    <property type="match status" value="1"/>
</dbReference>
<evidence type="ECO:0000256" key="3">
    <source>
        <dbReference type="PROSITE-ProRule" id="PRU10141"/>
    </source>
</evidence>
<dbReference type="PANTHER" id="PTHR24348">
    <property type="entry name" value="SERINE/THREONINE-PROTEIN KINASE UNC-51-RELATED"/>
    <property type="match status" value="1"/>
</dbReference>
<keyword evidence="7" id="KW-1185">Reference proteome</keyword>
<dbReference type="PROSITE" id="PS50011">
    <property type="entry name" value="PROTEIN_KINASE_DOM"/>
    <property type="match status" value="1"/>
</dbReference>
<dbReference type="InterPro" id="IPR017441">
    <property type="entry name" value="Protein_kinase_ATP_BS"/>
</dbReference>
<evidence type="ECO:0000256" key="1">
    <source>
        <dbReference type="ARBA" id="ARBA00022741"/>
    </source>
</evidence>
<comment type="similarity">
    <text evidence="4">Belongs to the protein kinase superfamily.</text>
</comment>
<protein>
    <submittedName>
        <fullName evidence="6">Protein serine threonine kinase</fullName>
    </submittedName>
</protein>
<feature type="domain" description="Protein kinase" evidence="5">
    <location>
        <begin position="21"/>
        <end position="287"/>
    </location>
</feature>
<gene>
    <name evidence="6" type="ORF">Moror_3039</name>
</gene>
<dbReference type="GO" id="GO:0005524">
    <property type="term" value="F:ATP binding"/>
    <property type="evidence" value="ECO:0007669"/>
    <property type="project" value="UniProtKB-UniRule"/>
</dbReference>
<dbReference type="GO" id="GO:0004674">
    <property type="term" value="F:protein serine/threonine kinase activity"/>
    <property type="evidence" value="ECO:0007669"/>
    <property type="project" value="UniProtKB-KW"/>
</dbReference>
<keyword evidence="1 3" id="KW-0547">Nucleotide-binding</keyword>
<dbReference type="KEGG" id="mrr:Moror_3039"/>
<dbReference type="InterPro" id="IPR045269">
    <property type="entry name" value="Atg1-like"/>
</dbReference>
<dbReference type="SUPFAM" id="SSF56112">
    <property type="entry name" value="Protein kinase-like (PK-like)"/>
    <property type="match status" value="1"/>
</dbReference>
<evidence type="ECO:0000313" key="7">
    <source>
        <dbReference type="Proteomes" id="UP000017559"/>
    </source>
</evidence>
<dbReference type="PROSITE" id="PS00108">
    <property type="entry name" value="PROTEIN_KINASE_ST"/>
    <property type="match status" value="1"/>
</dbReference>
<evidence type="ECO:0000313" key="6">
    <source>
        <dbReference type="EMBL" id="ESK88700.1"/>
    </source>
</evidence>
<dbReference type="InterPro" id="IPR011009">
    <property type="entry name" value="Kinase-like_dom_sf"/>
</dbReference>
<dbReference type="AlphaFoldDB" id="V2X8C2"/>
<keyword evidence="6" id="KW-0418">Kinase</keyword>
<dbReference type="EMBL" id="AWSO01000628">
    <property type="protein sequence ID" value="ESK88700.1"/>
    <property type="molecule type" value="Genomic_DNA"/>
</dbReference>
<keyword evidence="4" id="KW-0723">Serine/threonine-protein kinase</keyword>
<dbReference type="PROSITE" id="PS00107">
    <property type="entry name" value="PROTEIN_KINASE_ATP"/>
    <property type="match status" value="1"/>
</dbReference>
<dbReference type="GO" id="GO:0005737">
    <property type="term" value="C:cytoplasm"/>
    <property type="evidence" value="ECO:0007669"/>
    <property type="project" value="TreeGrafter"/>
</dbReference>
<dbReference type="STRING" id="1381753.V2X8C2"/>
<dbReference type="InterPro" id="IPR008271">
    <property type="entry name" value="Ser/Thr_kinase_AS"/>
</dbReference>
<dbReference type="HOGENOM" id="CLU_000288_172_3_1"/>
<evidence type="ECO:0000259" key="5">
    <source>
        <dbReference type="PROSITE" id="PS50011"/>
    </source>
</evidence>
<dbReference type="Pfam" id="PF00069">
    <property type="entry name" value="Pkinase"/>
    <property type="match status" value="1"/>
</dbReference>
<feature type="binding site" evidence="3">
    <location>
        <position position="49"/>
    </location>
    <ligand>
        <name>ATP</name>
        <dbReference type="ChEBI" id="CHEBI:30616"/>
    </ligand>
</feature>
<accession>V2X8C2</accession>
<proteinExistence type="inferred from homology"/>